<comment type="similarity">
    <text evidence="2 11">Belongs to the BCAP29/BCAP31 family.</text>
</comment>
<keyword evidence="11" id="KW-0931">ER-Golgi transport</keyword>
<accession>A0AAD3SA79</accession>
<proteinExistence type="inferred from homology"/>
<keyword evidence="10 11" id="KW-0472">Membrane</keyword>
<dbReference type="PANTHER" id="PTHR12701">
    <property type="entry name" value="BCR-ASSOCIATED PROTEIN, BAP"/>
    <property type="match status" value="1"/>
</dbReference>
<dbReference type="Proteomes" id="UP001279734">
    <property type="component" value="Unassembled WGS sequence"/>
</dbReference>
<evidence type="ECO:0000256" key="9">
    <source>
        <dbReference type="ARBA" id="ARBA00023054"/>
    </source>
</evidence>
<evidence type="ECO:0000256" key="1">
    <source>
        <dbReference type="ARBA" id="ARBA00004477"/>
    </source>
</evidence>
<evidence type="ECO:0000256" key="2">
    <source>
        <dbReference type="ARBA" id="ARBA00007956"/>
    </source>
</evidence>
<evidence type="ECO:0000313" key="14">
    <source>
        <dbReference type="Proteomes" id="UP001279734"/>
    </source>
</evidence>
<keyword evidence="3 11" id="KW-0813">Transport</keyword>
<dbReference type="AlphaFoldDB" id="A0AAD3SA79"/>
<dbReference type="FunFam" id="1.20.5.110:FF:000011">
    <property type="entry name" value="B-cell receptor-associated protein 29"/>
    <property type="match status" value="1"/>
</dbReference>
<feature type="transmembrane region" description="Helical" evidence="11">
    <location>
        <begin position="43"/>
        <end position="64"/>
    </location>
</feature>
<evidence type="ECO:0000313" key="13">
    <source>
        <dbReference type="EMBL" id="GMH07174.1"/>
    </source>
</evidence>
<evidence type="ECO:0000256" key="11">
    <source>
        <dbReference type="RuleBase" id="RU367026"/>
    </source>
</evidence>
<evidence type="ECO:0000256" key="7">
    <source>
        <dbReference type="ARBA" id="ARBA00022927"/>
    </source>
</evidence>
<dbReference type="PANTHER" id="PTHR12701:SF18">
    <property type="entry name" value="ENDOPLASMIC RETICULUM TRANSMEMBRANE PROTEIN"/>
    <property type="match status" value="1"/>
</dbReference>
<evidence type="ECO:0000256" key="10">
    <source>
        <dbReference type="ARBA" id="ARBA00023136"/>
    </source>
</evidence>
<keyword evidence="6 11" id="KW-0256">Endoplasmic reticulum</keyword>
<evidence type="ECO:0000256" key="6">
    <source>
        <dbReference type="ARBA" id="ARBA00022824"/>
    </source>
</evidence>
<keyword evidence="5" id="KW-0053">Apoptosis</keyword>
<dbReference type="Gene3D" id="1.20.5.110">
    <property type="match status" value="1"/>
</dbReference>
<protein>
    <recommendedName>
        <fullName evidence="11">Endoplasmic reticulum transmembrane protein</fullName>
    </recommendedName>
</protein>
<dbReference type="InterPro" id="IPR008417">
    <property type="entry name" value="BAP29/BAP31"/>
</dbReference>
<keyword evidence="14" id="KW-1185">Reference proteome</keyword>
<reference evidence="13" key="1">
    <citation type="submission" date="2023-05" db="EMBL/GenBank/DDBJ databases">
        <title>Nepenthes gracilis genome sequencing.</title>
        <authorList>
            <person name="Fukushima K."/>
        </authorList>
    </citation>
    <scope>NUCLEOTIDE SEQUENCE</scope>
    <source>
        <strain evidence="13">SING2019-196</strain>
    </source>
</reference>
<feature type="transmembrane region" description="Helical" evidence="11">
    <location>
        <begin position="93"/>
        <end position="111"/>
    </location>
</feature>
<evidence type="ECO:0000256" key="12">
    <source>
        <dbReference type="SAM" id="Coils"/>
    </source>
</evidence>
<keyword evidence="7 11" id="KW-0653">Protein transport</keyword>
<evidence type="ECO:0000256" key="5">
    <source>
        <dbReference type="ARBA" id="ARBA00022703"/>
    </source>
</evidence>
<comment type="function">
    <text evidence="11">May play a role in anterograde transport of membrane proteins from the endoplasmic reticulum to the Golgi.</text>
</comment>
<evidence type="ECO:0000256" key="3">
    <source>
        <dbReference type="ARBA" id="ARBA00022448"/>
    </source>
</evidence>
<keyword evidence="8 11" id="KW-1133">Transmembrane helix</keyword>
<keyword evidence="9 12" id="KW-0175">Coiled coil</keyword>
<dbReference type="EMBL" id="BSYO01000007">
    <property type="protein sequence ID" value="GMH07174.1"/>
    <property type="molecule type" value="Genomic_DNA"/>
</dbReference>
<feature type="coiled-coil region" evidence="12">
    <location>
        <begin position="143"/>
        <end position="219"/>
    </location>
</feature>
<keyword evidence="4 11" id="KW-0812">Transmembrane</keyword>
<organism evidence="13 14">
    <name type="scientific">Nepenthes gracilis</name>
    <name type="common">Slender pitcher plant</name>
    <dbReference type="NCBI Taxonomy" id="150966"/>
    <lineage>
        <taxon>Eukaryota</taxon>
        <taxon>Viridiplantae</taxon>
        <taxon>Streptophyta</taxon>
        <taxon>Embryophyta</taxon>
        <taxon>Tracheophyta</taxon>
        <taxon>Spermatophyta</taxon>
        <taxon>Magnoliopsida</taxon>
        <taxon>eudicotyledons</taxon>
        <taxon>Gunneridae</taxon>
        <taxon>Pentapetalae</taxon>
        <taxon>Caryophyllales</taxon>
        <taxon>Nepenthaceae</taxon>
        <taxon>Nepenthes</taxon>
    </lineage>
</organism>
<comment type="subcellular location">
    <subcellularLocation>
        <location evidence="1 11">Endoplasmic reticulum membrane</location>
        <topology evidence="1 11">Multi-pass membrane protein</topology>
    </subcellularLocation>
</comment>
<sequence>MFHLLFSVIFAEMAVILLLLFKTPLRKLVIMAFDLVKRGRGPVVVKTVAGTVFVVMMSSVYNIVDITNREVDPGSINPTDQVLMARNILDPSLMGFMLFLGLMIDRLHYYIRELRLLRKTMEAAKKQSRSVDNTKNGGSSEEFNAMEAEIATLNTMIKSLESECAAKADATQAAEAEAEAMKKQSKELLLEYDRLLEDNQNLQNQLQAIEQSLPHSEGKKNM</sequence>
<evidence type="ECO:0000256" key="4">
    <source>
        <dbReference type="ARBA" id="ARBA00022692"/>
    </source>
</evidence>
<dbReference type="GO" id="GO:0006886">
    <property type="term" value="P:intracellular protein transport"/>
    <property type="evidence" value="ECO:0007669"/>
    <property type="project" value="UniProtKB-UniRule"/>
</dbReference>
<evidence type="ECO:0000256" key="8">
    <source>
        <dbReference type="ARBA" id="ARBA00022989"/>
    </source>
</evidence>
<dbReference type="GO" id="GO:0006888">
    <property type="term" value="P:endoplasmic reticulum to Golgi vesicle-mediated transport"/>
    <property type="evidence" value="ECO:0007669"/>
    <property type="project" value="UniProtKB-UniRule"/>
</dbReference>
<name>A0AAD3SA79_NEPGR</name>
<gene>
    <name evidence="13" type="ORF">Nepgr_009014</name>
</gene>
<comment type="caution">
    <text evidence="13">The sequence shown here is derived from an EMBL/GenBank/DDBJ whole genome shotgun (WGS) entry which is preliminary data.</text>
</comment>
<dbReference type="GO" id="GO:0070973">
    <property type="term" value="P:protein localization to endoplasmic reticulum exit site"/>
    <property type="evidence" value="ECO:0007669"/>
    <property type="project" value="UniProtKB-UniRule"/>
</dbReference>
<dbReference type="GO" id="GO:0005789">
    <property type="term" value="C:endoplasmic reticulum membrane"/>
    <property type="evidence" value="ECO:0007669"/>
    <property type="project" value="UniProtKB-SubCell"/>
</dbReference>
<feature type="transmembrane region" description="Helical" evidence="11">
    <location>
        <begin position="6"/>
        <end position="22"/>
    </location>
</feature>